<feature type="domain" description="HPr" evidence="4">
    <location>
        <begin position="1"/>
        <end position="86"/>
    </location>
</feature>
<protein>
    <submittedName>
        <fullName evidence="5">HPr family phosphocarrier protein</fullName>
    </submittedName>
</protein>
<dbReference type="PROSITE" id="PS00589">
    <property type="entry name" value="PTS_HPR_SER"/>
    <property type="match status" value="1"/>
</dbReference>
<dbReference type="SUPFAM" id="SSF55594">
    <property type="entry name" value="HPr-like"/>
    <property type="match status" value="1"/>
</dbReference>
<dbReference type="AlphaFoldDB" id="A0A426USN7"/>
<keyword evidence="2" id="KW-0963">Cytoplasm</keyword>
<accession>A0A426USN7</accession>
<dbReference type="Gene3D" id="3.30.1340.10">
    <property type="entry name" value="HPr-like"/>
    <property type="match status" value="1"/>
</dbReference>
<dbReference type="InterPro" id="IPR000032">
    <property type="entry name" value="HPr-like"/>
</dbReference>
<comment type="subcellular location">
    <subcellularLocation>
        <location evidence="1">Cytoplasm</location>
    </subcellularLocation>
</comment>
<dbReference type="PRINTS" id="PR00107">
    <property type="entry name" value="PHOSPHOCPHPR"/>
</dbReference>
<dbReference type="PANTHER" id="PTHR33705">
    <property type="entry name" value="PHOSPHOCARRIER PROTEIN HPR"/>
    <property type="match status" value="1"/>
</dbReference>
<dbReference type="InterPro" id="IPR002114">
    <property type="entry name" value="PTS_HPr_Ser_P_site"/>
</dbReference>
<dbReference type="RefSeq" id="WP_125249857.1">
    <property type="nucleotide sequence ID" value="NZ_RSEB01000007.1"/>
</dbReference>
<dbReference type="GO" id="GO:0009401">
    <property type="term" value="P:phosphoenolpyruvate-dependent sugar phosphotransferase system"/>
    <property type="evidence" value="ECO:0007669"/>
    <property type="project" value="UniProtKB-KW"/>
</dbReference>
<evidence type="ECO:0000259" key="4">
    <source>
        <dbReference type="PROSITE" id="PS51350"/>
    </source>
</evidence>
<dbReference type="EMBL" id="RSEB01000007">
    <property type="protein sequence ID" value="RRR96503.1"/>
    <property type="molecule type" value="Genomic_DNA"/>
</dbReference>
<dbReference type="Pfam" id="PF00381">
    <property type="entry name" value="PTS-HPr"/>
    <property type="match status" value="1"/>
</dbReference>
<evidence type="ECO:0000313" key="6">
    <source>
        <dbReference type="Proteomes" id="UP000277256"/>
    </source>
</evidence>
<reference evidence="5 6" key="1">
    <citation type="submission" date="2018-12" db="EMBL/GenBank/DDBJ databases">
        <title>Glycomyces sp. YIM 121974 draft genome.</title>
        <authorList>
            <person name="Li Q."/>
        </authorList>
    </citation>
    <scope>NUCLEOTIDE SEQUENCE [LARGE SCALE GENOMIC DNA]</scope>
    <source>
        <strain evidence="5 6">YIM 121974</strain>
    </source>
</reference>
<dbReference type="InterPro" id="IPR050399">
    <property type="entry name" value="HPr"/>
</dbReference>
<name>A0A426USN7_9ACTN</name>
<dbReference type="PROSITE" id="PS51350">
    <property type="entry name" value="PTS_HPR_DOM"/>
    <property type="match status" value="1"/>
</dbReference>
<dbReference type="OrthoDB" id="9809047at2"/>
<keyword evidence="6" id="KW-1185">Reference proteome</keyword>
<gene>
    <name evidence="5" type="ORF">EIW28_21975</name>
</gene>
<dbReference type="Proteomes" id="UP000277256">
    <property type="component" value="Unassembled WGS sequence"/>
</dbReference>
<dbReference type="GO" id="GO:0005737">
    <property type="term" value="C:cytoplasm"/>
    <property type="evidence" value="ECO:0007669"/>
    <property type="project" value="UniProtKB-SubCell"/>
</dbReference>
<dbReference type="NCBIfam" id="TIGR01003">
    <property type="entry name" value="PTS_HPr_family"/>
    <property type="match status" value="1"/>
</dbReference>
<evidence type="ECO:0000256" key="2">
    <source>
        <dbReference type="ARBA" id="ARBA00022490"/>
    </source>
</evidence>
<evidence type="ECO:0000256" key="1">
    <source>
        <dbReference type="ARBA" id="ARBA00004496"/>
    </source>
</evidence>
<proteinExistence type="predicted"/>
<dbReference type="InterPro" id="IPR035895">
    <property type="entry name" value="HPr-like_sf"/>
</dbReference>
<keyword evidence="3" id="KW-0598">Phosphotransferase system</keyword>
<organism evidence="5 6">
    <name type="scientific">Glycomyces terrestris</name>
    <dbReference type="NCBI Taxonomy" id="2493553"/>
    <lineage>
        <taxon>Bacteria</taxon>
        <taxon>Bacillati</taxon>
        <taxon>Actinomycetota</taxon>
        <taxon>Actinomycetes</taxon>
        <taxon>Glycomycetales</taxon>
        <taxon>Glycomycetaceae</taxon>
        <taxon>Glycomyces</taxon>
    </lineage>
</organism>
<dbReference type="PANTHER" id="PTHR33705:SF2">
    <property type="entry name" value="PHOSPHOCARRIER PROTEIN NPR"/>
    <property type="match status" value="1"/>
</dbReference>
<comment type="caution">
    <text evidence="5">The sequence shown here is derived from an EMBL/GenBank/DDBJ whole genome shotgun (WGS) entry which is preliminary data.</text>
</comment>
<evidence type="ECO:0000256" key="3">
    <source>
        <dbReference type="ARBA" id="ARBA00022683"/>
    </source>
</evidence>
<sequence length="100" mass="10550">MAERRVKVTTEVGIQARPATVFVETAAQAPGEVSIAKTGGERHDAKSILQVLVLDVRPGDEIVLTGDDEDVLDRLAGLVTAEADAEPAEGGKDLADIDER</sequence>
<evidence type="ECO:0000313" key="5">
    <source>
        <dbReference type="EMBL" id="RRR96503.1"/>
    </source>
</evidence>